<dbReference type="PROSITE" id="PS50146">
    <property type="entry name" value="DAGK"/>
    <property type="match status" value="1"/>
</dbReference>
<feature type="compositionally biased region" description="Basic and acidic residues" evidence="7">
    <location>
        <begin position="578"/>
        <end position="595"/>
    </location>
</feature>
<dbReference type="SMART" id="SM00045">
    <property type="entry name" value="DAGKa"/>
    <property type="match status" value="1"/>
</dbReference>
<dbReference type="InterPro" id="IPR037607">
    <property type="entry name" value="DGK"/>
</dbReference>
<evidence type="ECO:0000256" key="2">
    <source>
        <dbReference type="ARBA" id="ARBA00022679"/>
    </source>
</evidence>
<feature type="region of interest" description="Disordered" evidence="7">
    <location>
        <begin position="577"/>
        <end position="646"/>
    </location>
</feature>
<dbReference type="EC" id="2.7.1.107" evidence="6"/>
<evidence type="ECO:0000256" key="5">
    <source>
        <dbReference type="ARBA" id="ARBA00022840"/>
    </source>
</evidence>
<keyword evidence="5 6" id="KW-0067">ATP-binding</keyword>
<proteinExistence type="inferred from homology"/>
<keyword evidence="10" id="KW-1185">Reference proteome</keyword>
<dbReference type="Gene3D" id="3.40.50.10330">
    <property type="entry name" value="Probable inorganic polyphosphate/atp-NAD kinase, domain 1"/>
    <property type="match status" value="1"/>
</dbReference>
<keyword evidence="3 6" id="KW-0547">Nucleotide-binding</keyword>
<comment type="caution">
    <text evidence="9">The sequence shown here is derived from an EMBL/GenBank/DDBJ whole genome shotgun (WGS) entry which is preliminary data.</text>
</comment>
<dbReference type="PANTHER" id="PTHR11255">
    <property type="entry name" value="DIACYLGLYCEROL KINASE"/>
    <property type="match status" value="1"/>
</dbReference>
<evidence type="ECO:0000256" key="7">
    <source>
        <dbReference type="SAM" id="MobiDB-lite"/>
    </source>
</evidence>
<feature type="compositionally biased region" description="Basic and acidic residues" evidence="7">
    <location>
        <begin position="1"/>
        <end position="23"/>
    </location>
</feature>
<feature type="compositionally biased region" description="Low complexity" evidence="7">
    <location>
        <begin position="532"/>
        <end position="549"/>
    </location>
</feature>
<feature type="domain" description="DAGKc" evidence="8">
    <location>
        <begin position="87"/>
        <end position="243"/>
    </location>
</feature>
<name>A0ABP1FIX0_9CHLO</name>
<dbReference type="InterPro" id="IPR016064">
    <property type="entry name" value="NAD/diacylglycerol_kinase_sf"/>
</dbReference>
<keyword evidence="2 6" id="KW-0808">Transferase</keyword>
<accession>A0ABP1FIX0</accession>
<dbReference type="Proteomes" id="UP001497392">
    <property type="component" value="Unassembled WGS sequence"/>
</dbReference>
<dbReference type="SMART" id="SM00046">
    <property type="entry name" value="DAGKc"/>
    <property type="match status" value="1"/>
</dbReference>
<dbReference type="SUPFAM" id="SSF111331">
    <property type="entry name" value="NAD kinase/diacylglycerol kinase-like"/>
    <property type="match status" value="1"/>
</dbReference>
<evidence type="ECO:0000259" key="8">
    <source>
        <dbReference type="PROSITE" id="PS50146"/>
    </source>
</evidence>
<evidence type="ECO:0000256" key="3">
    <source>
        <dbReference type="ARBA" id="ARBA00022741"/>
    </source>
</evidence>
<protein>
    <recommendedName>
        <fullName evidence="6">Diacylglycerol kinase</fullName>
        <shortName evidence="6">DAG kinase</shortName>
        <ecNumber evidence="6">2.7.1.107</ecNumber>
    </recommendedName>
</protein>
<dbReference type="InterPro" id="IPR000756">
    <property type="entry name" value="Diacylglycerol_kin_accessory"/>
</dbReference>
<dbReference type="PANTHER" id="PTHR11255:SF80">
    <property type="entry name" value="EYE-SPECIFIC DIACYLGLYCEROL KINASE"/>
    <property type="match status" value="1"/>
</dbReference>
<evidence type="ECO:0000313" key="9">
    <source>
        <dbReference type="EMBL" id="CAL5219909.1"/>
    </source>
</evidence>
<evidence type="ECO:0000256" key="6">
    <source>
        <dbReference type="RuleBase" id="RU361128"/>
    </source>
</evidence>
<reference evidence="9 10" key="1">
    <citation type="submission" date="2024-06" db="EMBL/GenBank/DDBJ databases">
        <authorList>
            <person name="Kraege A."/>
            <person name="Thomma B."/>
        </authorList>
    </citation>
    <scope>NUCLEOTIDE SEQUENCE [LARGE SCALE GENOMIC DNA]</scope>
</reference>
<organism evidence="9 10">
    <name type="scientific">Coccomyxa viridis</name>
    <dbReference type="NCBI Taxonomy" id="1274662"/>
    <lineage>
        <taxon>Eukaryota</taxon>
        <taxon>Viridiplantae</taxon>
        <taxon>Chlorophyta</taxon>
        <taxon>core chlorophytes</taxon>
        <taxon>Trebouxiophyceae</taxon>
        <taxon>Trebouxiophyceae incertae sedis</taxon>
        <taxon>Coccomyxaceae</taxon>
        <taxon>Coccomyxa</taxon>
    </lineage>
</organism>
<comment type="catalytic activity">
    <reaction evidence="6">
        <text>a 1,2-diacyl-sn-glycerol + ATP = a 1,2-diacyl-sn-glycero-3-phosphate + ADP + H(+)</text>
        <dbReference type="Rhea" id="RHEA:10272"/>
        <dbReference type="ChEBI" id="CHEBI:15378"/>
        <dbReference type="ChEBI" id="CHEBI:17815"/>
        <dbReference type="ChEBI" id="CHEBI:30616"/>
        <dbReference type="ChEBI" id="CHEBI:58608"/>
        <dbReference type="ChEBI" id="CHEBI:456216"/>
        <dbReference type="EC" id="2.7.1.107"/>
    </reaction>
</comment>
<dbReference type="Pfam" id="PF00781">
    <property type="entry name" value="DAGK_cat"/>
    <property type="match status" value="1"/>
</dbReference>
<evidence type="ECO:0000256" key="4">
    <source>
        <dbReference type="ARBA" id="ARBA00022777"/>
    </source>
</evidence>
<dbReference type="Gene3D" id="2.60.200.40">
    <property type="match status" value="1"/>
</dbReference>
<keyword evidence="4 6" id="KW-0418">Kinase</keyword>
<gene>
    <name evidence="9" type="primary">g1838</name>
    <name evidence="9" type="ORF">VP750_LOCUS1568</name>
</gene>
<dbReference type="InterPro" id="IPR017438">
    <property type="entry name" value="ATP-NAD_kinase_N"/>
</dbReference>
<evidence type="ECO:0000313" key="10">
    <source>
        <dbReference type="Proteomes" id="UP001497392"/>
    </source>
</evidence>
<dbReference type="EMBL" id="CAXHTA020000002">
    <property type="protein sequence ID" value="CAL5219909.1"/>
    <property type="molecule type" value="Genomic_DNA"/>
</dbReference>
<dbReference type="InterPro" id="IPR001206">
    <property type="entry name" value="Diacylglycerol_kinase_cat_dom"/>
</dbReference>
<comment type="similarity">
    <text evidence="1 6">Belongs to the eukaryotic diacylglycerol kinase family.</text>
</comment>
<feature type="compositionally biased region" description="Pro residues" evidence="7">
    <location>
        <begin position="522"/>
        <end position="531"/>
    </location>
</feature>
<feature type="region of interest" description="Disordered" evidence="7">
    <location>
        <begin position="509"/>
        <end position="553"/>
    </location>
</feature>
<feature type="region of interest" description="Disordered" evidence="7">
    <location>
        <begin position="1"/>
        <end position="57"/>
    </location>
</feature>
<dbReference type="Pfam" id="PF00609">
    <property type="entry name" value="DAGK_acc"/>
    <property type="match status" value="1"/>
</dbReference>
<sequence length="646" mass="72018">MDNHQDLLRHESKDAHAESKAETNRLQSIGRDRKLYHNPTRRPAEVEAGPVDPEQYENYRSLTDLREPYRIPVPYLLNTKKYLAPELPEAPLIVFINSKSGGHAGPQLTEVLYHTLGHAQVYDLQEYRPAPVLRKIWKNFEIQERNGDTWAGIVRGKMRILAAGGDGTVAWILKTIRDLQLDPEPHVAVMPLGTGNDLSLSFGWGNTFLKSWINKHITIYETLKRIGDAEQRKLDTWSISLTSGQGNVFKELPHSLEVVSFSKKDEAPPVPQQDVTKVKGLFWNYYSVGLDAQAAYGFHSLREKRPWATPTRTINQGWYSYFSCTTGWFCNAPPMRSKVALKVRNVRGEWREIAMSKHIKALVVLNLQSYAGGRDLWGLRDPKRDAAKGWQTPIFNDGLIEVVGLRNGWQTALVMSGISTKVHAKRLAQATEVVLELRASGLTKEDTSMTHMQLDGEPWPQIIPAGDKTPLMVHIKHVGTAGMLLNPTKLHGIAPKIQKLAVREHRISAHHEDSLGRGGRPSMPPPGPGPMQPGALPNGTTSGTSSEEPSPAKRVDSMLPEIIEAPLVEVVPGIKDATPIKDRGQGQQDLLEKEQQQQQGKVEMTPVRRAELEPSPYGTPEQPRAEEVEAASPGFDPKTPERPPTK</sequence>
<evidence type="ECO:0000256" key="1">
    <source>
        <dbReference type="ARBA" id="ARBA00009280"/>
    </source>
</evidence>